<dbReference type="InterPro" id="IPR052336">
    <property type="entry name" value="MlaD_Phospholipid_Transporter"/>
</dbReference>
<feature type="domain" description="Mammalian cell entry C-terminal" evidence="3">
    <location>
        <begin position="120"/>
        <end position="314"/>
    </location>
</feature>
<dbReference type="Proteomes" id="UP000199147">
    <property type="component" value="Unassembled WGS sequence"/>
</dbReference>
<organism evidence="4 5">
    <name type="scientific">Mycolicibacterium neworleansense</name>
    <dbReference type="NCBI Taxonomy" id="146018"/>
    <lineage>
        <taxon>Bacteria</taxon>
        <taxon>Bacillati</taxon>
        <taxon>Actinomycetota</taxon>
        <taxon>Actinomycetes</taxon>
        <taxon>Mycobacteriales</taxon>
        <taxon>Mycobacteriaceae</taxon>
        <taxon>Mycolicibacterium</taxon>
    </lineage>
</organism>
<sequence>MTRRTTTTVIKFGTFAVVMTVLTAMLFVIFGEYQPGSKTAYSAIFRDVSSLREGDSVRMAGIRIGTVENVSLRADTTVEVHFDADRAVVLTPGTRAVVRYLNLVGDRYLELIDSPGPNGTLAAGAQIPLERTAGALDLDLLLGGLKPVIQGLKPDDINALTSSLIAIFQDQGTTLDSLMSKTTSFTNTLADNSATVQSVIDNLKSTLQTLSKDSDQFSGVIDRLQRLADGLSTDRDPIGAAIESLNNGTASMAELLTQARPPLSGTVDELNRLAPLLDQDKDRLETGLRMAPENYNKLIRTGAYGSFVNYYLCGIAVRVSDLQGRTAEFPWFKQETGRCGEP</sequence>
<reference evidence="5" key="1">
    <citation type="submission" date="2015-07" db="EMBL/GenBank/DDBJ databases">
        <authorList>
            <person name="Urmite Genomes"/>
        </authorList>
    </citation>
    <scope>NUCLEOTIDE SEQUENCE [LARGE SCALE GENOMIC DNA]</scope>
    <source>
        <strain evidence="5">type strain: ATCC 49404</strain>
    </source>
</reference>
<keyword evidence="1" id="KW-1133">Transmembrane helix</keyword>
<evidence type="ECO:0000256" key="1">
    <source>
        <dbReference type="SAM" id="Phobius"/>
    </source>
</evidence>
<dbReference type="PANTHER" id="PTHR33371:SF17">
    <property type="entry name" value="MCE-FAMILY PROTEIN MCE1B"/>
    <property type="match status" value="1"/>
</dbReference>
<dbReference type="InterPro" id="IPR024516">
    <property type="entry name" value="Mce_C"/>
</dbReference>
<proteinExistence type="predicted"/>
<dbReference type="Pfam" id="PF11887">
    <property type="entry name" value="Mce4_CUP1"/>
    <property type="match status" value="1"/>
</dbReference>
<keyword evidence="5" id="KW-1185">Reference proteome</keyword>
<feature type="transmembrane region" description="Helical" evidence="1">
    <location>
        <begin position="12"/>
        <end position="30"/>
    </location>
</feature>
<dbReference type="InterPro" id="IPR003399">
    <property type="entry name" value="Mce/MlaD"/>
</dbReference>
<dbReference type="PANTHER" id="PTHR33371">
    <property type="entry name" value="INTERMEMBRANE PHOSPHOLIPID TRANSPORT SYSTEM BINDING PROTEIN MLAD-RELATED"/>
    <property type="match status" value="1"/>
</dbReference>
<evidence type="ECO:0000313" key="5">
    <source>
        <dbReference type="Proteomes" id="UP000199147"/>
    </source>
</evidence>
<dbReference type="Pfam" id="PF02470">
    <property type="entry name" value="MlaD"/>
    <property type="match status" value="1"/>
</dbReference>
<dbReference type="GO" id="GO:0051701">
    <property type="term" value="P:biological process involved in interaction with host"/>
    <property type="evidence" value="ECO:0007669"/>
    <property type="project" value="TreeGrafter"/>
</dbReference>
<accession>A0A0H5RNP3</accession>
<dbReference type="EMBL" id="CWKH01000001">
    <property type="protein sequence ID" value="CRZ15102.1"/>
    <property type="molecule type" value="Genomic_DNA"/>
</dbReference>
<dbReference type="RefSeq" id="WP_090512876.1">
    <property type="nucleotide sequence ID" value="NZ_CWKH01000001.1"/>
</dbReference>
<dbReference type="NCBIfam" id="TIGR00996">
    <property type="entry name" value="Mtu_fam_mce"/>
    <property type="match status" value="1"/>
</dbReference>
<evidence type="ECO:0000259" key="2">
    <source>
        <dbReference type="Pfam" id="PF02470"/>
    </source>
</evidence>
<dbReference type="AlphaFoldDB" id="A0A0H5RNP3"/>
<evidence type="ECO:0000259" key="3">
    <source>
        <dbReference type="Pfam" id="PF11887"/>
    </source>
</evidence>
<evidence type="ECO:0000313" key="4">
    <source>
        <dbReference type="EMBL" id="CRZ15102.1"/>
    </source>
</evidence>
<dbReference type="InterPro" id="IPR005693">
    <property type="entry name" value="Mce"/>
</dbReference>
<dbReference type="OrthoDB" id="338143at2"/>
<dbReference type="STRING" id="146018.BN2156_01960"/>
<feature type="domain" description="Mce/MlaD" evidence="2">
    <location>
        <begin position="39"/>
        <end position="112"/>
    </location>
</feature>
<dbReference type="GO" id="GO:0005576">
    <property type="term" value="C:extracellular region"/>
    <property type="evidence" value="ECO:0007669"/>
    <property type="project" value="TreeGrafter"/>
</dbReference>
<keyword evidence="1" id="KW-0472">Membrane</keyword>
<name>A0A0H5RNP3_9MYCO</name>
<gene>
    <name evidence="4" type="ORF">BN2156_01960</name>
</gene>
<keyword evidence="1" id="KW-0812">Transmembrane</keyword>
<protein>
    <submittedName>
        <fullName evidence="4">Virulence factor Mce family protein</fullName>
    </submittedName>
</protein>